<feature type="compositionally biased region" description="Low complexity" evidence="3">
    <location>
        <begin position="206"/>
        <end position="222"/>
    </location>
</feature>
<dbReference type="PANTHER" id="PTHR15481:SF0">
    <property type="entry name" value="LD23870P-RELATED"/>
    <property type="match status" value="1"/>
</dbReference>
<dbReference type="GO" id="GO:0003723">
    <property type="term" value="F:RNA binding"/>
    <property type="evidence" value="ECO:0007669"/>
    <property type="project" value="UniProtKB-UniRule"/>
</dbReference>
<name>W9XL79_9EURO</name>
<dbReference type="GeneID" id="19173325"/>
<evidence type="ECO:0000313" key="6">
    <source>
        <dbReference type="Proteomes" id="UP000019478"/>
    </source>
</evidence>
<dbReference type="GO" id="GO:0005737">
    <property type="term" value="C:cytoplasm"/>
    <property type="evidence" value="ECO:0007669"/>
    <property type="project" value="TreeGrafter"/>
</dbReference>
<dbReference type="SUPFAM" id="SSF54928">
    <property type="entry name" value="RNA-binding domain, RBD"/>
    <property type="match status" value="1"/>
</dbReference>
<dbReference type="InterPro" id="IPR012677">
    <property type="entry name" value="Nucleotide-bd_a/b_plait_sf"/>
</dbReference>
<proteinExistence type="predicted"/>
<dbReference type="CDD" id="cd00590">
    <property type="entry name" value="RRM_SF"/>
    <property type="match status" value="1"/>
</dbReference>
<dbReference type="GO" id="GO:0061574">
    <property type="term" value="C:ASAP complex"/>
    <property type="evidence" value="ECO:0007669"/>
    <property type="project" value="TreeGrafter"/>
</dbReference>
<evidence type="ECO:0000256" key="3">
    <source>
        <dbReference type="SAM" id="MobiDB-lite"/>
    </source>
</evidence>
<dbReference type="OrthoDB" id="1049195at2759"/>
<sequence length="300" mass="31624">MAHRPPLPYHAPALSAPAQAMPAYPSPSSSNKPGQFGTRTNPKSRTAASDLLCRPVNDGSTVSVSGLPSSQSETHLRGLLSRFGAVLYLEIHPDSHNPGKCKGTARARYQTSSEALNAVRGLDGATLANRKICVKQVKDDAVALASSGATRYESKRPVAATQVKKLSASMPAQPPRKHKPTRSPHHTRSKAQSSSAPPLVPSAEPASRNRGSTGSGSTSSAGPLVVNGATYSRRPSRDESSASDDSGEEDMDERDDKSSEEDDDENEGHAPGEFVPTPSNLPLLQDYFAATEADNCCVLA</sequence>
<protein>
    <recommendedName>
        <fullName evidence="4">RRM domain-containing protein</fullName>
    </recommendedName>
</protein>
<organism evidence="5 6">
    <name type="scientific">Capronia epimyces CBS 606.96</name>
    <dbReference type="NCBI Taxonomy" id="1182542"/>
    <lineage>
        <taxon>Eukaryota</taxon>
        <taxon>Fungi</taxon>
        <taxon>Dikarya</taxon>
        <taxon>Ascomycota</taxon>
        <taxon>Pezizomycotina</taxon>
        <taxon>Eurotiomycetes</taxon>
        <taxon>Chaetothyriomycetidae</taxon>
        <taxon>Chaetothyriales</taxon>
        <taxon>Herpotrichiellaceae</taxon>
        <taxon>Capronia</taxon>
    </lineage>
</organism>
<evidence type="ECO:0000256" key="2">
    <source>
        <dbReference type="PROSITE-ProRule" id="PRU00176"/>
    </source>
</evidence>
<dbReference type="RefSeq" id="XP_007737525.1">
    <property type="nucleotide sequence ID" value="XM_007739335.1"/>
</dbReference>
<feature type="domain" description="RRM" evidence="4">
    <location>
        <begin position="60"/>
        <end position="139"/>
    </location>
</feature>
<keyword evidence="6" id="KW-1185">Reference proteome</keyword>
<gene>
    <name evidence="5" type="ORF">A1O3_09241</name>
</gene>
<accession>W9XL79</accession>
<dbReference type="Proteomes" id="UP000019478">
    <property type="component" value="Unassembled WGS sequence"/>
</dbReference>
<keyword evidence="1 2" id="KW-0694">RNA-binding</keyword>
<dbReference type="GO" id="GO:0000398">
    <property type="term" value="P:mRNA splicing, via spliceosome"/>
    <property type="evidence" value="ECO:0007669"/>
    <property type="project" value="TreeGrafter"/>
</dbReference>
<feature type="compositionally biased region" description="Acidic residues" evidence="3">
    <location>
        <begin position="241"/>
        <end position="266"/>
    </location>
</feature>
<dbReference type="AlphaFoldDB" id="W9XL79"/>
<dbReference type="PANTHER" id="PTHR15481">
    <property type="entry name" value="RIBONUCLEIC ACID BINDING PROTEIN S1"/>
    <property type="match status" value="1"/>
</dbReference>
<dbReference type="Pfam" id="PF00076">
    <property type="entry name" value="RRM_1"/>
    <property type="match status" value="1"/>
</dbReference>
<reference evidence="5 6" key="1">
    <citation type="submission" date="2013-03" db="EMBL/GenBank/DDBJ databases">
        <title>The Genome Sequence of Capronia epimyces CBS 606.96.</title>
        <authorList>
            <consortium name="The Broad Institute Genomics Platform"/>
            <person name="Cuomo C."/>
            <person name="de Hoog S."/>
            <person name="Gorbushina A."/>
            <person name="Walker B."/>
            <person name="Young S.K."/>
            <person name="Zeng Q."/>
            <person name="Gargeya S."/>
            <person name="Fitzgerald M."/>
            <person name="Haas B."/>
            <person name="Abouelleil A."/>
            <person name="Allen A.W."/>
            <person name="Alvarado L."/>
            <person name="Arachchi H.M."/>
            <person name="Berlin A.M."/>
            <person name="Chapman S.B."/>
            <person name="Gainer-Dewar J."/>
            <person name="Goldberg J."/>
            <person name="Griggs A."/>
            <person name="Gujja S."/>
            <person name="Hansen M."/>
            <person name="Howarth C."/>
            <person name="Imamovic A."/>
            <person name="Ireland A."/>
            <person name="Larimer J."/>
            <person name="McCowan C."/>
            <person name="Murphy C."/>
            <person name="Pearson M."/>
            <person name="Poon T.W."/>
            <person name="Priest M."/>
            <person name="Roberts A."/>
            <person name="Saif S."/>
            <person name="Shea T."/>
            <person name="Sisk P."/>
            <person name="Sykes S."/>
            <person name="Wortman J."/>
            <person name="Nusbaum C."/>
            <person name="Birren B."/>
        </authorList>
    </citation>
    <scope>NUCLEOTIDE SEQUENCE [LARGE SCALE GENOMIC DNA]</scope>
    <source>
        <strain evidence="5 6">CBS 606.96</strain>
    </source>
</reference>
<feature type="region of interest" description="Disordered" evidence="3">
    <location>
        <begin position="154"/>
        <end position="280"/>
    </location>
</feature>
<dbReference type="SMART" id="SM00360">
    <property type="entry name" value="RRM"/>
    <property type="match status" value="1"/>
</dbReference>
<evidence type="ECO:0000259" key="4">
    <source>
        <dbReference type="PROSITE" id="PS50102"/>
    </source>
</evidence>
<feature type="compositionally biased region" description="Basic residues" evidence="3">
    <location>
        <begin position="175"/>
        <end position="189"/>
    </location>
</feature>
<dbReference type="EMBL" id="AMGY01000009">
    <property type="protein sequence ID" value="EXJ78080.1"/>
    <property type="molecule type" value="Genomic_DNA"/>
</dbReference>
<evidence type="ECO:0000256" key="1">
    <source>
        <dbReference type="ARBA" id="ARBA00022884"/>
    </source>
</evidence>
<dbReference type="HOGENOM" id="CLU_080755_0_0_1"/>
<dbReference type="Gene3D" id="3.30.70.330">
    <property type="match status" value="1"/>
</dbReference>
<dbReference type="PROSITE" id="PS50102">
    <property type="entry name" value="RRM"/>
    <property type="match status" value="1"/>
</dbReference>
<dbReference type="InterPro" id="IPR035979">
    <property type="entry name" value="RBD_domain_sf"/>
</dbReference>
<evidence type="ECO:0000313" key="5">
    <source>
        <dbReference type="EMBL" id="EXJ78080.1"/>
    </source>
</evidence>
<feature type="compositionally biased region" description="Polar residues" evidence="3">
    <location>
        <begin position="26"/>
        <end position="47"/>
    </location>
</feature>
<dbReference type="GO" id="GO:0005654">
    <property type="term" value="C:nucleoplasm"/>
    <property type="evidence" value="ECO:0007669"/>
    <property type="project" value="TreeGrafter"/>
</dbReference>
<dbReference type="STRING" id="1182542.W9XL79"/>
<feature type="region of interest" description="Disordered" evidence="3">
    <location>
        <begin position="1"/>
        <end position="48"/>
    </location>
</feature>
<dbReference type="InterPro" id="IPR000504">
    <property type="entry name" value="RRM_dom"/>
</dbReference>
<comment type="caution">
    <text evidence="5">The sequence shown here is derived from an EMBL/GenBank/DDBJ whole genome shotgun (WGS) entry which is preliminary data.</text>
</comment>